<organism evidence="4 5">
    <name type="scientific">Arthrobacter subterraneus</name>
    <dbReference type="NCBI Taxonomy" id="335973"/>
    <lineage>
        <taxon>Bacteria</taxon>
        <taxon>Bacillati</taxon>
        <taxon>Actinomycetota</taxon>
        <taxon>Actinomycetes</taxon>
        <taxon>Micrococcales</taxon>
        <taxon>Micrococcaceae</taxon>
        <taxon>Arthrobacter</taxon>
    </lineage>
</organism>
<name>A0A1G8LEC4_9MICC</name>
<evidence type="ECO:0000256" key="1">
    <source>
        <dbReference type="ARBA" id="ARBA00022839"/>
    </source>
</evidence>
<keyword evidence="1" id="KW-0378">Hydrolase</keyword>
<evidence type="ECO:0000313" key="4">
    <source>
        <dbReference type="EMBL" id="SDI54044.1"/>
    </source>
</evidence>
<dbReference type="RefSeq" id="WP_090587429.1">
    <property type="nucleotide sequence ID" value="NZ_FNDT01000013.1"/>
</dbReference>
<proteinExistence type="predicted"/>
<keyword evidence="5" id="KW-1185">Reference proteome</keyword>
<gene>
    <name evidence="4" type="ORF">SAMN04488693_113103</name>
</gene>
<evidence type="ECO:0000259" key="3">
    <source>
        <dbReference type="SMART" id="SM00849"/>
    </source>
</evidence>
<dbReference type="GO" id="GO:0004527">
    <property type="term" value="F:exonuclease activity"/>
    <property type="evidence" value="ECO:0007669"/>
    <property type="project" value="UniProtKB-KW"/>
</dbReference>
<dbReference type="Proteomes" id="UP000199258">
    <property type="component" value="Unassembled WGS sequence"/>
</dbReference>
<keyword evidence="1" id="KW-0540">Nuclease</keyword>
<dbReference type="SMART" id="SM00849">
    <property type="entry name" value="Lactamase_B"/>
    <property type="match status" value="1"/>
</dbReference>
<dbReference type="InterPro" id="IPR042173">
    <property type="entry name" value="RNase_J_2"/>
</dbReference>
<dbReference type="STRING" id="335973.SAMN04488693_113103"/>
<dbReference type="Pfam" id="PF12706">
    <property type="entry name" value="Lactamase_B_2"/>
    <property type="match status" value="1"/>
</dbReference>
<dbReference type="InterPro" id="IPR036866">
    <property type="entry name" value="RibonucZ/Hydroxyglut_hydro"/>
</dbReference>
<sequence length="489" mass="51898">MKPDTEPTLTFFNGTNTIGGVQAAVRMGGSALFFDFGITPNPTGSLFSRSSPAPVDERLAAHLRAGMAPLVEGLYDPAQLAPSGGSVAAAVGSLTHEGRLLHDATVLDGLEELGIFVSHNHNDHCGLLPFVNPKIPVLMSADGAALHAGLVESGTLPGTPATVRSVQEGERVSIGDLQLEVILVDHDIPGAAGFVLEADGRRVAWTGDWRAHGHAPERMAEFAERAAGVDLLITEGTTLRPDSSPVRPLSEAELTERVHRLLAATDGLAFVTPYPRNLRRLAGLRDAATATGRTLVLRPETLSGWQAAARHGITEPLPTDGTNTVAVLTTGDTGVHLPEDVERVTLEDLRQNRNNFIVELQVPDRWLALAVGARQGDLLIHTNGEPLGAWAPEWTSLQAWVQALGLDFVWLDSGGHASPDDLAWLTEAVRPGAVVAVHSAHPHLFPRTSAPLVLPQRGQAFPISQPADFARGARGADPERTLIPCVSLS</sequence>
<protein>
    <submittedName>
        <fullName evidence="4">Beta-lactamase superfamily domain-containing protein</fullName>
    </submittedName>
</protein>
<reference evidence="4 5" key="1">
    <citation type="submission" date="2016-10" db="EMBL/GenBank/DDBJ databases">
        <authorList>
            <person name="de Groot N.N."/>
        </authorList>
    </citation>
    <scope>NUCLEOTIDE SEQUENCE [LARGE SCALE GENOMIC DNA]</scope>
    <source>
        <strain evidence="4 5">NP_1H</strain>
    </source>
</reference>
<dbReference type="PANTHER" id="PTHR43694:SF1">
    <property type="entry name" value="RIBONUCLEASE J"/>
    <property type="match status" value="1"/>
</dbReference>
<dbReference type="Gene3D" id="3.60.15.10">
    <property type="entry name" value="Ribonuclease Z/Hydroxyacylglutathione hydrolase-like"/>
    <property type="match status" value="1"/>
</dbReference>
<keyword evidence="2" id="KW-0694">RNA-binding</keyword>
<dbReference type="OrthoDB" id="9803916at2"/>
<evidence type="ECO:0000256" key="2">
    <source>
        <dbReference type="ARBA" id="ARBA00022884"/>
    </source>
</evidence>
<keyword evidence="1" id="KW-0269">Exonuclease</keyword>
<evidence type="ECO:0000313" key="5">
    <source>
        <dbReference type="Proteomes" id="UP000199258"/>
    </source>
</evidence>
<feature type="domain" description="Metallo-beta-lactamase" evidence="3">
    <location>
        <begin position="85"/>
        <end position="266"/>
    </location>
</feature>
<dbReference type="EMBL" id="FNDT01000013">
    <property type="protein sequence ID" value="SDI54044.1"/>
    <property type="molecule type" value="Genomic_DNA"/>
</dbReference>
<dbReference type="InterPro" id="IPR001279">
    <property type="entry name" value="Metallo-B-lactamas"/>
</dbReference>
<accession>A0A1G8LEC4</accession>
<dbReference type="GO" id="GO:0003723">
    <property type="term" value="F:RNA binding"/>
    <property type="evidence" value="ECO:0007669"/>
    <property type="project" value="UniProtKB-KW"/>
</dbReference>
<dbReference type="AlphaFoldDB" id="A0A1G8LEC4"/>
<dbReference type="Gene3D" id="3.40.50.10710">
    <property type="entry name" value="Metallo-hydrolase/oxidoreductase"/>
    <property type="match status" value="1"/>
</dbReference>
<dbReference type="SUPFAM" id="SSF56281">
    <property type="entry name" value="Metallo-hydrolase/oxidoreductase"/>
    <property type="match status" value="1"/>
</dbReference>
<dbReference type="PANTHER" id="PTHR43694">
    <property type="entry name" value="RIBONUCLEASE J"/>
    <property type="match status" value="1"/>
</dbReference>